<protein>
    <submittedName>
        <fullName evidence="2">Uncharacterized protein</fullName>
    </submittedName>
</protein>
<evidence type="ECO:0000313" key="3">
    <source>
        <dbReference type="Proteomes" id="UP000184330"/>
    </source>
</evidence>
<evidence type="ECO:0000313" key="2">
    <source>
        <dbReference type="EMBL" id="CZR58848.1"/>
    </source>
</evidence>
<keyword evidence="3" id="KW-1185">Reference proteome</keyword>
<dbReference type="OrthoDB" id="5233426at2759"/>
<dbReference type="AlphaFoldDB" id="A0A1L7X1E0"/>
<dbReference type="Proteomes" id="UP000184330">
    <property type="component" value="Unassembled WGS sequence"/>
</dbReference>
<gene>
    <name evidence="2" type="ORF">PAC_08740</name>
</gene>
<dbReference type="EMBL" id="FJOG01000012">
    <property type="protein sequence ID" value="CZR58848.1"/>
    <property type="molecule type" value="Genomic_DNA"/>
</dbReference>
<accession>A0A1L7X1E0</accession>
<organism evidence="2 3">
    <name type="scientific">Phialocephala subalpina</name>
    <dbReference type="NCBI Taxonomy" id="576137"/>
    <lineage>
        <taxon>Eukaryota</taxon>
        <taxon>Fungi</taxon>
        <taxon>Dikarya</taxon>
        <taxon>Ascomycota</taxon>
        <taxon>Pezizomycotina</taxon>
        <taxon>Leotiomycetes</taxon>
        <taxon>Helotiales</taxon>
        <taxon>Mollisiaceae</taxon>
        <taxon>Phialocephala</taxon>
        <taxon>Phialocephala fortinii species complex</taxon>
    </lineage>
</organism>
<sequence length="282" mass="30246">MSLTRADFDNPTVLNAANPSAYGYHHGPIPNNNPGYREPLRAAAIDAGTRPLPNVTPAQNNGPYWGQDSAKHMLNMSTLAAPIAGVRLSTINTGVCDIDVNAGQMCGQVFTAQPSKLRHIRNDHTGALLNPSTVNVTGPVQVAGENAIKRFVVTGGWRDARYLSEPGTGPTNGRLDLYATACERIARNDPEFAAMFGTQFHRRPIDAVSLSGKRKRGPTPPPFNPLPDQDKDRDDSPPKPPSPSAGRKSRGTPKKSTGTTGSRPSRPRASKPTEDVTFPKLV</sequence>
<feature type="region of interest" description="Disordered" evidence="1">
    <location>
        <begin position="209"/>
        <end position="282"/>
    </location>
</feature>
<proteinExistence type="predicted"/>
<reference evidence="2 3" key="1">
    <citation type="submission" date="2016-03" db="EMBL/GenBank/DDBJ databases">
        <authorList>
            <person name="Ploux O."/>
        </authorList>
    </citation>
    <scope>NUCLEOTIDE SEQUENCE [LARGE SCALE GENOMIC DNA]</scope>
    <source>
        <strain evidence="2 3">UAMH 11012</strain>
    </source>
</reference>
<name>A0A1L7X1E0_9HELO</name>
<evidence type="ECO:0000256" key="1">
    <source>
        <dbReference type="SAM" id="MobiDB-lite"/>
    </source>
</evidence>
<feature type="compositionally biased region" description="Basic and acidic residues" evidence="1">
    <location>
        <begin position="228"/>
        <end position="237"/>
    </location>
</feature>
<feature type="compositionally biased region" description="Low complexity" evidence="1">
    <location>
        <begin position="254"/>
        <end position="263"/>
    </location>
</feature>